<reference evidence="1" key="1">
    <citation type="submission" date="2019-03" db="EMBL/GenBank/DDBJ databases">
        <authorList>
            <person name="Mank J."/>
            <person name="Almeida P."/>
        </authorList>
    </citation>
    <scope>NUCLEOTIDE SEQUENCE</scope>
    <source>
        <strain evidence="1">78183</strain>
    </source>
</reference>
<dbReference type="AlphaFoldDB" id="A0A6N2LMI0"/>
<name>A0A6N2LMI0_SALVM</name>
<accession>A0A6N2LMI0</accession>
<dbReference type="EMBL" id="CAADRP010001574">
    <property type="protein sequence ID" value="VFU42222.1"/>
    <property type="molecule type" value="Genomic_DNA"/>
</dbReference>
<organism evidence="1">
    <name type="scientific">Salix viminalis</name>
    <name type="common">Common osier</name>
    <name type="synonym">Basket willow</name>
    <dbReference type="NCBI Taxonomy" id="40686"/>
    <lineage>
        <taxon>Eukaryota</taxon>
        <taxon>Viridiplantae</taxon>
        <taxon>Streptophyta</taxon>
        <taxon>Embryophyta</taxon>
        <taxon>Tracheophyta</taxon>
        <taxon>Spermatophyta</taxon>
        <taxon>Magnoliopsida</taxon>
        <taxon>eudicotyledons</taxon>
        <taxon>Gunneridae</taxon>
        <taxon>Pentapetalae</taxon>
        <taxon>rosids</taxon>
        <taxon>fabids</taxon>
        <taxon>Malpighiales</taxon>
        <taxon>Salicaceae</taxon>
        <taxon>Saliceae</taxon>
        <taxon>Salix</taxon>
    </lineage>
</organism>
<protein>
    <submittedName>
        <fullName evidence="1">Uncharacterized protein</fullName>
    </submittedName>
</protein>
<sequence length="91" mass="10346">MVEQGQEHGRAFRHKYVANKKGTPFSAVCEELKKHSPPYPPPTKPSILTKMDREKLMKMATAVRTGGKGSVRRRRLSTRLILQMIKGFRAP</sequence>
<proteinExistence type="predicted"/>
<evidence type="ECO:0000313" key="1">
    <source>
        <dbReference type="EMBL" id="VFU42222.1"/>
    </source>
</evidence>
<gene>
    <name evidence="1" type="ORF">SVIM_LOCUS251798</name>
</gene>